<dbReference type="AlphaFoldDB" id="A0A1L7LM43"/>
<dbReference type="PROSITE" id="PS51186">
    <property type="entry name" value="GNAT"/>
    <property type="match status" value="1"/>
</dbReference>
<dbReference type="SUPFAM" id="SSF55729">
    <property type="entry name" value="Acyl-CoA N-acyltransferases (Nat)"/>
    <property type="match status" value="1"/>
</dbReference>
<gene>
    <name evidence="2" type="ORF">SRT_19680</name>
</gene>
<dbReference type="PANTHER" id="PTHR43415:SF3">
    <property type="entry name" value="GNAT-FAMILY ACETYLTRANSFERASE"/>
    <property type="match status" value="1"/>
</dbReference>
<protein>
    <submittedName>
        <fullName evidence="2">Acetyltransferase</fullName>
    </submittedName>
</protein>
<dbReference type="Gene3D" id="3.40.630.30">
    <property type="match status" value="1"/>
</dbReference>
<keyword evidence="2" id="KW-0808">Transferase</keyword>
<dbReference type="PANTHER" id="PTHR43415">
    <property type="entry name" value="SPERMIDINE N(1)-ACETYLTRANSFERASE"/>
    <property type="match status" value="1"/>
</dbReference>
<reference evidence="2 3" key="1">
    <citation type="journal article" date="2016" name="Microbiol. Immunol.">
        <title>Complete genome sequence of Streptococcus troglodytae TKU31 isolated from the oral cavity of a chimpanzee (Pan troglodytes).</title>
        <authorList>
            <person name="Okamoto M."/>
            <person name="Naito M."/>
            <person name="Miyanohara M."/>
            <person name="Imai S."/>
            <person name="Nomura Y."/>
            <person name="Saito W."/>
            <person name="Momoi Y."/>
            <person name="Takada K."/>
            <person name="Miyabe-Nishiwaki T."/>
            <person name="Tomonaga M."/>
            <person name="Hanada N."/>
        </authorList>
    </citation>
    <scope>NUCLEOTIDE SEQUENCE [LARGE SCALE GENOMIC DNA]</scope>
    <source>
        <strain evidence="3">TKU 31</strain>
    </source>
</reference>
<sequence length="163" mass="18641">MKISPMLLSDIEQVVELENKTWSEQNTPIPLPVASKDQIIQKFESNTHFLVAKIKNKIIGVLDYSPLYPFPSGQHIVTFGIAVAEKERKKGIGRALVQIFLNEVKSDYQKVLIHVLSSNQEAILFYEKLGFDLEARLTKQFFLKGQYVDDLIYSYDLEAAYAK</sequence>
<dbReference type="EMBL" id="AP014612">
    <property type="protein sequence ID" value="BAQ25229.1"/>
    <property type="molecule type" value="Genomic_DNA"/>
</dbReference>
<evidence type="ECO:0000259" key="1">
    <source>
        <dbReference type="PROSITE" id="PS51186"/>
    </source>
</evidence>
<evidence type="ECO:0000313" key="3">
    <source>
        <dbReference type="Proteomes" id="UP000217758"/>
    </source>
</evidence>
<dbReference type="RefSeq" id="WP_128833914.1">
    <property type="nucleotide sequence ID" value="NZ_AP014612.1"/>
</dbReference>
<organism evidence="2 3">
    <name type="scientific">Streptococcus troglodytae</name>
    <dbReference type="NCBI Taxonomy" id="1111760"/>
    <lineage>
        <taxon>Bacteria</taxon>
        <taxon>Bacillati</taxon>
        <taxon>Bacillota</taxon>
        <taxon>Bacilli</taxon>
        <taxon>Lactobacillales</taxon>
        <taxon>Streptococcaceae</taxon>
        <taxon>Streptococcus</taxon>
    </lineage>
</organism>
<dbReference type="Proteomes" id="UP000217758">
    <property type="component" value="Chromosome"/>
</dbReference>
<dbReference type="CDD" id="cd04301">
    <property type="entry name" value="NAT_SF"/>
    <property type="match status" value="1"/>
</dbReference>
<evidence type="ECO:0000313" key="2">
    <source>
        <dbReference type="EMBL" id="BAQ25229.1"/>
    </source>
</evidence>
<feature type="domain" description="N-acetyltransferase" evidence="1">
    <location>
        <begin position="1"/>
        <end position="158"/>
    </location>
</feature>
<accession>A0A1L7LM43</accession>
<dbReference type="InterPro" id="IPR016181">
    <property type="entry name" value="Acyl_CoA_acyltransferase"/>
</dbReference>
<dbReference type="InterPro" id="IPR000182">
    <property type="entry name" value="GNAT_dom"/>
</dbReference>
<name>A0A1L7LM43_9STRE</name>
<proteinExistence type="predicted"/>
<dbReference type="Pfam" id="PF00583">
    <property type="entry name" value="Acetyltransf_1"/>
    <property type="match status" value="1"/>
</dbReference>
<dbReference type="GO" id="GO:0016747">
    <property type="term" value="F:acyltransferase activity, transferring groups other than amino-acyl groups"/>
    <property type="evidence" value="ECO:0007669"/>
    <property type="project" value="InterPro"/>
</dbReference>
<keyword evidence="3" id="KW-1185">Reference proteome</keyword>
<dbReference type="KEGG" id="strg:SRT_19680"/>